<dbReference type="Proteomes" id="UP000588647">
    <property type="component" value="Unassembled WGS sequence"/>
</dbReference>
<proteinExistence type="predicted"/>
<dbReference type="Gene3D" id="3.40.33.10">
    <property type="entry name" value="CAP"/>
    <property type="match status" value="1"/>
</dbReference>
<evidence type="ECO:0000256" key="1">
    <source>
        <dbReference type="SAM" id="SignalP"/>
    </source>
</evidence>
<dbReference type="InterPro" id="IPR035940">
    <property type="entry name" value="CAP_sf"/>
</dbReference>
<evidence type="ECO:0000259" key="2">
    <source>
        <dbReference type="Pfam" id="PF00188"/>
    </source>
</evidence>
<accession>A0A7W6HEZ1</accession>
<dbReference type="PANTHER" id="PTHR31157">
    <property type="entry name" value="SCP DOMAIN-CONTAINING PROTEIN"/>
    <property type="match status" value="1"/>
</dbReference>
<keyword evidence="4" id="KW-1185">Reference proteome</keyword>
<evidence type="ECO:0000313" key="4">
    <source>
        <dbReference type="Proteomes" id="UP000588647"/>
    </source>
</evidence>
<sequence length="171" mass="18317">MKTTPFNRLGPLRMAALAVVLFVTGCTATPGSIDVASTREISVDRNAGLARVNAFRSTHGLPALRYSSVLDEAATRQARAMAARGKLSHSVEGALPARVKAYGYNYGSVAENIGWNYPSTAAVIRGWENSAGHRRNLLKPEVTEIGFAAATGRNGQPYWAMILGTQAKRRG</sequence>
<gene>
    <name evidence="3" type="ORF">GGR03_003092</name>
</gene>
<evidence type="ECO:0000313" key="3">
    <source>
        <dbReference type="EMBL" id="MBB4004004.1"/>
    </source>
</evidence>
<dbReference type="Pfam" id="PF00188">
    <property type="entry name" value="CAP"/>
    <property type="match status" value="1"/>
</dbReference>
<dbReference type="RefSeq" id="WP_183209546.1">
    <property type="nucleotide sequence ID" value="NZ_JAAAMM010000004.1"/>
</dbReference>
<reference evidence="3 4" key="1">
    <citation type="submission" date="2020-08" db="EMBL/GenBank/DDBJ databases">
        <title>Genomic Encyclopedia of Type Strains, Phase IV (KMG-IV): sequencing the most valuable type-strain genomes for metagenomic binning, comparative biology and taxonomic classification.</title>
        <authorList>
            <person name="Goeker M."/>
        </authorList>
    </citation>
    <scope>NUCLEOTIDE SEQUENCE [LARGE SCALE GENOMIC DNA]</scope>
    <source>
        <strain evidence="3 4">DSM 103570</strain>
    </source>
</reference>
<dbReference type="InterPro" id="IPR014044">
    <property type="entry name" value="CAP_dom"/>
</dbReference>
<feature type="chain" id="PRO_5031111523" evidence="1">
    <location>
        <begin position="29"/>
        <end position="171"/>
    </location>
</feature>
<comment type="caution">
    <text evidence="3">The sequence shown here is derived from an EMBL/GenBank/DDBJ whole genome shotgun (WGS) entry which is preliminary data.</text>
</comment>
<dbReference type="PANTHER" id="PTHR31157:SF1">
    <property type="entry name" value="SCP DOMAIN-CONTAINING PROTEIN"/>
    <property type="match status" value="1"/>
</dbReference>
<dbReference type="SUPFAM" id="SSF55797">
    <property type="entry name" value="PR-1-like"/>
    <property type="match status" value="1"/>
</dbReference>
<dbReference type="AlphaFoldDB" id="A0A7W6HEZ1"/>
<organism evidence="3 4">
    <name type="scientific">Aurantimonas endophytica</name>
    <dbReference type="NCBI Taxonomy" id="1522175"/>
    <lineage>
        <taxon>Bacteria</taxon>
        <taxon>Pseudomonadati</taxon>
        <taxon>Pseudomonadota</taxon>
        <taxon>Alphaproteobacteria</taxon>
        <taxon>Hyphomicrobiales</taxon>
        <taxon>Aurantimonadaceae</taxon>
        <taxon>Aurantimonas</taxon>
    </lineage>
</organism>
<dbReference type="CDD" id="cd05379">
    <property type="entry name" value="CAP_bacterial"/>
    <property type="match status" value="1"/>
</dbReference>
<name>A0A7W6HEZ1_9HYPH</name>
<dbReference type="EMBL" id="JACIEM010000004">
    <property type="protein sequence ID" value="MBB4004004.1"/>
    <property type="molecule type" value="Genomic_DNA"/>
</dbReference>
<feature type="signal peptide" evidence="1">
    <location>
        <begin position="1"/>
        <end position="28"/>
    </location>
</feature>
<dbReference type="PROSITE" id="PS51257">
    <property type="entry name" value="PROKAR_LIPOPROTEIN"/>
    <property type="match status" value="1"/>
</dbReference>
<keyword evidence="1" id="KW-0732">Signal</keyword>
<feature type="domain" description="SCP" evidence="2">
    <location>
        <begin position="49"/>
        <end position="160"/>
    </location>
</feature>
<protein>
    <submittedName>
        <fullName evidence="3">Uncharacterized protein YkwD</fullName>
    </submittedName>
</protein>